<proteinExistence type="inferred from homology"/>
<comment type="function">
    <text evidence="2">Required for dimerization of active 70S ribosomes into 100S ribosomes in stationary phase; 100S ribosomes are translationally inactive and sometimes present during exponential growth.</text>
</comment>
<dbReference type="OrthoDB" id="9794975at2"/>
<dbReference type="GO" id="GO:0045900">
    <property type="term" value="P:negative regulation of translational elongation"/>
    <property type="evidence" value="ECO:0007669"/>
    <property type="project" value="TreeGrafter"/>
</dbReference>
<dbReference type="Gene3D" id="3.30.505.50">
    <property type="entry name" value="Sigma 54 modulation/S30EA ribosomal protein, C-terminal domain"/>
    <property type="match status" value="1"/>
</dbReference>
<dbReference type="InterPro" id="IPR032528">
    <property type="entry name" value="Ribosom_S30AE_C"/>
</dbReference>
<dbReference type="Pfam" id="PF16321">
    <property type="entry name" value="Ribosom_S30AE_C"/>
    <property type="match status" value="1"/>
</dbReference>
<dbReference type="InterPro" id="IPR038416">
    <property type="entry name" value="Ribosom_S30AE_C_sf"/>
</dbReference>
<keyword evidence="5" id="KW-1185">Reference proteome</keyword>
<keyword evidence="1 2" id="KW-0810">Translation regulation</keyword>
<accession>A0A544QWT8</accession>
<dbReference type="RefSeq" id="WP_142535508.1">
    <property type="nucleotide sequence ID" value="NZ_SGJB01000004.1"/>
</dbReference>
<comment type="similarity">
    <text evidence="2">Belongs to the HPF/YfiA ribosome-associated protein family. Long HPF subfamily.</text>
</comment>
<dbReference type="InterPro" id="IPR034694">
    <property type="entry name" value="HPF_long/plastid"/>
</dbReference>
<evidence type="ECO:0000256" key="2">
    <source>
        <dbReference type="HAMAP-Rule" id="MF_00839"/>
    </source>
</evidence>
<dbReference type="GO" id="GO:0022627">
    <property type="term" value="C:cytosolic small ribosomal subunit"/>
    <property type="evidence" value="ECO:0007669"/>
    <property type="project" value="TreeGrafter"/>
</dbReference>
<dbReference type="PANTHER" id="PTHR33231:SF1">
    <property type="entry name" value="30S RIBOSOMAL PROTEIN"/>
    <property type="match status" value="1"/>
</dbReference>
<gene>
    <name evidence="4" type="primary">raiA</name>
    <name evidence="2" type="synonym">hpf</name>
    <name evidence="4" type="ORF">EXD82_03390</name>
</gene>
<dbReference type="Gene3D" id="3.30.160.100">
    <property type="entry name" value="Ribosome hibernation promotion factor-like"/>
    <property type="match status" value="1"/>
</dbReference>
<dbReference type="NCBIfam" id="TIGR00741">
    <property type="entry name" value="yfiA"/>
    <property type="match status" value="1"/>
</dbReference>
<evidence type="ECO:0000313" key="5">
    <source>
        <dbReference type="Proteomes" id="UP000317863"/>
    </source>
</evidence>
<dbReference type="GO" id="GO:0043024">
    <property type="term" value="F:ribosomal small subunit binding"/>
    <property type="evidence" value="ECO:0007669"/>
    <property type="project" value="TreeGrafter"/>
</dbReference>
<sequence length="182" mass="21082">MNIIISGRQMELTQGIKDTVEAKLGRLDKYISPDTDVRVTVSAKKGRHKIEVTIAPKNGPVIRAEEAQDNLYPAIDLVFDKLKIQLRKYKGKMQKKHQENQSIRFESVVSDDILDDVEIEEEDTEIKRRKKISVKPMTEEEAVLQMDLLGHDFYMFKNEETDEIALVYRRRNGGYGIIEQED</sequence>
<feature type="domain" description="Sigma 54 modulation/S30EA ribosomal protein C-terminal" evidence="3">
    <location>
        <begin position="122"/>
        <end position="177"/>
    </location>
</feature>
<dbReference type="HAMAP" id="MF_00839">
    <property type="entry name" value="HPF"/>
    <property type="match status" value="1"/>
</dbReference>
<dbReference type="Pfam" id="PF02482">
    <property type="entry name" value="Ribosomal_S30AE"/>
    <property type="match status" value="1"/>
</dbReference>
<dbReference type="Proteomes" id="UP000317863">
    <property type="component" value="Unassembled WGS sequence"/>
</dbReference>
<evidence type="ECO:0000259" key="3">
    <source>
        <dbReference type="Pfam" id="PF16321"/>
    </source>
</evidence>
<dbReference type="InterPro" id="IPR036567">
    <property type="entry name" value="RHF-like"/>
</dbReference>
<comment type="subcellular location">
    <subcellularLocation>
        <location evidence="2">Cytoplasm</location>
    </subcellularLocation>
</comment>
<dbReference type="CDD" id="cd00552">
    <property type="entry name" value="RaiA"/>
    <property type="match status" value="1"/>
</dbReference>
<evidence type="ECO:0000256" key="1">
    <source>
        <dbReference type="ARBA" id="ARBA00022845"/>
    </source>
</evidence>
<protein>
    <recommendedName>
        <fullName evidence="2">Ribosome hibernation promoting factor</fullName>
        <shortName evidence="2">HPF</shortName>
    </recommendedName>
</protein>
<dbReference type="InterPro" id="IPR050574">
    <property type="entry name" value="HPF/YfiA_ribosome-assoc"/>
</dbReference>
<name>A0A544QWT8_9FIRM</name>
<dbReference type="EMBL" id="SGJB01000004">
    <property type="protein sequence ID" value="TQQ85151.1"/>
    <property type="molecule type" value="Genomic_DNA"/>
</dbReference>
<dbReference type="PANTHER" id="PTHR33231">
    <property type="entry name" value="30S RIBOSOMAL PROTEIN"/>
    <property type="match status" value="1"/>
</dbReference>
<comment type="caution">
    <text evidence="4">The sequence shown here is derived from an EMBL/GenBank/DDBJ whole genome shotgun (WGS) entry which is preliminary data.</text>
</comment>
<dbReference type="SUPFAM" id="SSF69754">
    <property type="entry name" value="Ribosome binding protein Y (YfiA homologue)"/>
    <property type="match status" value="1"/>
</dbReference>
<reference evidence="4 5" key="1">
    <citation type="submission" date="2019-02" db="EMBL/GenBank/DDBJ databases">
        <title>Peptostreptococcaceae bacterium ZHW00191 nov., a new bacterium isolated from the human gut.</title>
        <authorList>
            <person name="Zhou H.-W."/>
            <person name="Chen X.-J."/>
        </authorList>
    </citation>
    <scope>NUCLEOTIDE SEQUENCE [LARGE SCALE GENOMIC DNA]</scope>
    <source>
        <strain evidence="4 5">ZHW00191</strain>
    </source>
</reference>
<organism evidence="4 5">
    <name type="scientific">Peptacetobacter hominis</name>
    <dbReference type="NCBI Taxonomy" id="2743610"/>
    <lineage>
        <taxon>Bacteria</taxon>
        <taxon>Bacillati</taxon>
        <taxon>Bacillota</taxon>
        <taxon>Clostridia</taxon>
        <taxon>Peptostreptococcales</taxon>
        <taxon>Peptostreptococcaceae</taxon>
        <taxon>Peptacetobacter</taxon>
    </lineage>
</organism>
<dbReference type="AlphaFoldDB" id="A0A544QWT8"/>
<keyword evidence="2" id="KW-0963">Cytoplasm</keyword>
<dbReference type="InterPro" id="IPR003489">
    <property type="entry name" value="RHF/RaiA"/>
</dbReference>
<comment type="subunit">
    <text evidence="2">Interacts with 100S ribosomes.</text>
</comment>
<evidence type="ECO:0000313" key="4">
    <source>
        <dbReference type="EMBL" id="TQQ85151.1"/>
    </source>
</evidence>